<organism evidence="2 3">
    <name type="scientific">Austropuccinia psidii MF-1</name>
    <dbReference type="NCBI Taxonomy" id="1389203"/>
    <lineage>
        <taxon>Eukaryota</taxon>
        <taxon>Fungi</taxon>
        <taxon>Dikarya</taxon>
        <taxon>Basidiomycota</taxon>
        <taxon>Pucciniomycotina</taxon>
        <taxon>Pucciniomycetes</taxon>
        <taxon>Pucciniales</taxon>
        <taxon>Sphaerophragmiaceae</taxon>
        <taxon>Austropuccinia</taxon>
    </lineage>
</organism>
<sequence length="100" mass="11039">MAIQGPSAFVPSEDKGLSEDKNCDDLSLTQSDIEDLSGHISRKGDSIDDSNKKDHMQSPTHHSGESEGPTEPHFMEISNREGRAGAKDKENWEANWKLSD</sequence>
<name>A0A9Q3BW85_9BASI</name>
<evidence type="ECO:0000313" key="3">
    <source>
        <dbReference type="Proteomes" id="UP000765509"/>
    </source>
</evidence>
<dbReference type="AlphaFoldDB" id="A0A9Q3BW85"/>
<accession>A0A9Q3BW85</accession>
<feature type="compositionally biased region" description="Basic and acidic residues" evidence="1">
    <location>
        <begin position="78"/>
        <end position="92"/>
    </location>
</feature>
<evidence type="ECO:0000256" key="1">
    <source>
        <dbReference type="SAM" id="MobiDB-lite"/>
    </source>
</evidence>
<dbReference type="Proteomes" id="UP000765509">
    <property type="component" value="Unassembled WGS sequence"/>
</dbReference>
<reference evidence="2" key="1">
    <citation type="submission" date="2021-03" db="EMBL/GenBank/DDBJ databases">
        <title>Draft genome sequence of rust myrtle Austropuccinia psidii MF-1, a brazilian biotype.</title>
        <authorList>
            <person name="Quecine M.C."/>
            <person name="Pachon D.M.R."/>
            <person name="Bonatelli M.L."/>
            <person name="Correr F.H."/>
            <person name="Franceschini L.M."/>
            <person name="Leite T.F."/>
            <person name="Margarido G.R.A."/>
            <person name="Almeida C.A."/>
            <person name="Ferrarezi J.A."/>
            <person name="Labate C.A."/>
        </authorList>
    </citation>
    <scope>NUCLEOTIDE SEQUENCE</scope>
    <source>
        <strain evidence="2">MF-1</strain>
    </source>
</reference>
<feature type="compositionally biased region" description="Basic and acidic residues" evidence="1">
    <location>
        <begin position="12"/>
        <end position="24"/>
    </location>
</feature>
<protein>
    <submittedName>
        <fullName evidence="2">Uncharacterized protein</fullName>
    </submittedName>
</protein>
<dbReference type="EMBL" id="AVOT02003015">
    <property type="protein sequence ID" value="MBW0472228.1"/>
    <property type="molecule type" value="Genomic_DNA"/>
</dbReference>
<feature type="compositionally biased region" description="Basic and acidic residues" evidence="1">
    <location>
        <begin position="42"/>
        <end position="56"/>
    </location>
</feature>
<proteinExistence type="predicted"/>
<gene>
    <name evidence="2" type="ORF">O181_011943</name>
</gene>
<feature type="region of interest" description="Disordered" evidence="1">
    <location>
        <begin position="1"/>
        <end position="100"/>
    </location>
</feature>
<keyword evidence="3" id="KW-1185">Reference proteome</keyword>
<comment type="caution">
    <text evidence="2">The sequence shown here is derived from an EMBL/GenBank/DDBJ whole genome shotgun (WGS) entry which is preliminary data.</text>
</comment>
<evidence type="ECO:0000313" key="2">
    <source>
        <dbReference type="EMBL" id="MBW0472228.1"/>
    </source>
</evidence>